<feature type="compositionally biased region" description="Polar residues" evidence="1">
    <location>
        <begin position="40"/>
        <end position="52"/>
    </location>
</feature>
<feature type="compositionally biased region" description="Acidic residues" evidence="1">
    <location>
        <begin position="1335"/>
        <end position="1344"/>
    </location>
</feature>
<dbReference type="EMBL" id="JARGDH010000005">
    <property type="protein sequence ID" value="KAL0268039.1"/>
    <property type="molecule type" value="Genomic_DNA"/>
</dbReference>
<gene>
    <name evidence="2" type="ORF">PYX00_010124</name>
</gene>
<feature type="compositionally biased region" description="Basic and acidic residues" evidence="1">
    <location>
        <begin position="1004"/>
        <end position="1028"/>
    </location>
</feature>
<evidence type="ECO:0000313" key="2">
    <source>
        <dbReference type="EMBL" id="KAL0268040.1"/>
    </source>
</evidence>
<dbReference type="EMBL" id="JARGDH010000005">
    <property type="protein sequence ID" value="KAL0268040.1"/>
    <property type="molecule type" value="Genomic_DNA"/>
</dbReference>
<feature type="compositionally biased region" description="Basic and acidic residues" evidence="1">
    <location>
        <begin position="14"/>
        <end position="39"/>
    </location>
</feature>
<feature type="compositionally biased region" description="Low complexity" evidence="1">
    <location>
        <begin position="64"/>
        <end position="73"/>
    </location>
</feature>
<evidence type="ECO:0000256" key="1">
    <source>
        <dbReference type="SAM" id="MobiDB-lite"/>
    </source>
</evidence>
<feature type="compositionally biased region" description="Polar residues" evidence="1">
    <location>
        <begin position="102"/>
        <end position="111"/>
    </location>
</feature>
<feature type="compositionally biased region" description="Basic and acidic residues" evidence="1">
    <location>
        <begin position="466"/>
        <end position="480"/>
    </location>
</feature>
<feature type="region of interest" description="Disordered" evidence="1">
    <location>
        <begin position="231"/>
        <end position="253"/>
    </location>
</feature>
<feature type="region of interest" description="Disordered" evidence="1">
    <location>
        <begin position="444"/>
        <end position="480"/>
    </location>
</feature>
<sequence>MSLRRKLRKQNLIYKERGKDESKMENVVKEEKMETDENFKLNSTTEVSTNCDTPGEQCKENGENEGANSNENSDQLTNDETKTELPLVVDIKVETASDDGDNSQGNPNPETGTPVEDSGLNYNGANEAPERIQLSHGNDTPDYLVDHNYFKHRRIGFVSLTDLIELQKRSDSNLKCESTLRFENRFETDENRMQQQTIEQRDSVTKHADPNSLLKVNHSNIKIFSACSVSGRNWSGSESSSISPDSKRSVSRRVDDLKVEQKLNSIRYPLRRTCRLRRLSSNGSDRDDDINWGGSPLMTQAPVVPENSSDADASDILKNKEIDKSLSDFKLNSLDDIAKQLSEMEKIIQSKCEYLCDSDKDSNVKNSDVMPPKLRKIASKDDAPESRKEGECVLPMPKLTKMMPEDKNWNLEYTGDDVKNLALDDLLLRASELNAENFTKALGQNTARNGSKGDGSDFVVAFPNSRTDDSAGKESELSKERKKTKLDFLKKYVKEDKAGKTIEEEPPKKDVSPKKPGIKVKTVQNINEEFKDSLGARLKMDGILSSESPKPLFTVSDDIPKMNGLPDHISSNPNTFANCRSGKIGKDGRTVGEEAKEARPFIMTIIQNKDGTGSDHVTPTLTSPKRFARSRSINENSFLGEEHTSENKKAEDGVTLVVSEPRPRFEMVDDYDGKGILQKNFGVNSHYVVHYRNGTVAKKSDDGNILKQTTVENGSSVACKKKNIPFHINTPKKYLRVPASNGEKILVTTLDESGKRLPRPPNRLIKCATDATAEKPLPGEKQSFVMTSVEQRITAKETSGKFIRLCPAEVVPVDELQKPEEQSNFAGEDSESDRARSKKQMISLATFANILRDILPDKWVLSLDKRYGLQIIKTHLDELLNPSIMISVVVGRSGKVTVNVRGRQLEKSHELFSNLCDVGNSNEKISINYILAIINKLRFFNVCFGCDDLSLKKYWCEDGFIEYYTEFQQTYRSHICESLVRLGKKRCYPCYRMHESLKKRKRREQLMKKTDAEPSEKTDSAGKKREETPVCNAAPANHPGKGVKRNLEEFLEESFINMKQKITDEIEKTKEDDESEKVPKTQDEVLSFMGLTRKDSLDINLRKSKRERKGFKKCESEISNNVNKEELYFLEKYWQDINVLFSTSLLIGAYSRTSTGRLREKCRMFHKLLSTWRGIGRDNPDWVGGYINLAENLVQSGNANSEDNAGVTDMVANDGVCEYSSPEATPSEDDDDDLVNVDSAKEKFDKMDVPALRAYIINCVKEVNKIKSKLRTKNNYFKVLYNTFVKPKMKKARHSSPSQSPEGKVDPAPAKDAGKERTAAEKPEEASRPAQPEQESSDEKDEDVQSTVVSISDGD</sequence>
<feature type="region of interest" description="Disordered" evidence="1">
    <location>
        <begin position="1"/>
        <end position="125"/>
    </location>
</feature>
<feature type="region of interest" description="Disordered" evidence="1">
    <location>
        <begin position="280"/>
        <end position="312"/>
    </location>
</feature>
<accession>A0AAW2HDZ3</accession>
<organism evidence="2">
    <name type="scientific">Menopon gallinae</name>
    <name type="common">poultry shaft louse</name>
    <dbReference type="NCBI Taxonomy" id="328185"/>
    <lineage>
        <taxon>Eukaryota</taxon>
        <taxon>Metazoa</taxon>
        <taxon>Ecdysozoa</taxon>
        <taxon>Arthropoda</taxon>
        <taxon>Hexapoda</taxon>
        <taxon>Insecta</taxon>
        <taxon>Pterygota</taxon>
        <taxon>Neoptera</taxon>
        <taxon>Paraneoptera</taxon>
        <taxon>Psocodea</taxon>
        <taxon>Troctomorpha</taxon>
        <taxon>Phthiraptera</taxon>
        <taxon>Amblycera</taxon>
        <taxon>Menoponidae</taxon>
        <taxon>Menopon</taxon>
    </lineage>
</organism>
<feature type="compositionally biased region" description="Polar residues" evidence="1">
    <location>
        <begin position="1345"/>
        <end position="1355"/>
    </location>
</feature>
<feature type="compositionally biased region" description="Basic and acidic residues" evidence="1">
    <location>
        <begin position="1312"/>
        <end position="1327"/>
    </location>
</feature>
<protein>
    <submittedName>
        <fullName evidence="2">Uncharacterized protein</fullName>
    </submittedName>
</protein>
<proteinExistence type="predicted"/>
<feature type="region of interest" description="Disordered" evidence="1">
    <location>
        <begin position="1001"/>
        <end position="1038"/>
    </location>
</feature>
<feature type="region of interest" description="Disordered" evidence="1">
    <location>
        <begin position="1288"/>
        <end position="1355"/>
    </location>
</feature>
<name>A0AAW2HDZ3_9NEOP</name>
<reference evidence="2" key="1">
    <citation type="journal article" date="2024" name="Gigascience">
        <title>Chromosome-level genome of the poultry shaft louse Menopon gallinae provides insight into the host-switching and adaptive evolution of parasitic lice.</title>
        <authorList>
            <person name="Xu Y."/>
            <person name="Ma L."/>
            <person name="Liu S."/>
            <person name="Liang Y."/>
            <person name="Liu Q."/>
            <person name="He Z."/>
            <person name="Tian L."/>
            <person name="Duan Y."/>
            <person name="Cai W."/>
            <person name="Li H."/>
            <person name="Song F."/>
        </authorList>
    </citation>
    <scope>NUCLEOTIDE SEQUENCE</scope>
    <source>
        <strain evidence="2">Cailab_2023a</strain>
    </source>
</reference>
<comment type="caution">
    <text evidence="2">The sequence shown here is derived from an EMBL/GenBank/DDBJ whole genome shotgun (WGS) entry which is preliminary data.</text>
</comment>
<feature type="compositionally biased region" description="Low complexity" evidence="1">
    <location>
        <begin position="231"/>
        <end position="244"/>
    </location>
</feature>